<organism evidence="2 3">
    <name type="scientific">Cohnella boryungensis</name>
    <dbReference type="NCBI Taxonomy" id="768479"/>
    <lineage>
        <taxon>Bacteria</taxon>
        <taxon>Bacillati</taxon>
        <taxon>Bacillota</taxon>
        <taxon>Bacilli</taxon>
        <taxon>Bacillales</taxon>
        <taxon>Paenibacillaceae</taxon>
        <taxon>Cohnella</taxon>
    </lineage>
</organism>
<dbReference type="Pfam" id="PF03745">
    <property type="entry name" value="DUF309"/>
    <property type="match status" value="1"/>
</dbReference>
<evidence type="ECO:0000256" key="1">
    <source>
        <dbReference type="SAM" id="MobiDB-lite"/>
    </source>
</evidence>
<keyword evidence="3" id="KW-1185">Reference proteome</keyword>
<reference evidence="3" key="1">
    <citation type="journal article" date="2019" name="Int. J. Syst. Evol. Microbiol.">
        <title>The Global Catalogue of Microorganisms (GCM) 10K type strain sequencing project: providing services to taxonomists for standard genome sequencing and annotation.</title>
        <authorList>
            <consortium name="The Broad Institute Genomics Platform"/>
            <consortium name="The Broad Institute Genome Sequencing Center for Infectious Disease"/>
            <person name="Wu L."/>
            <person name="Ma J."/>
        </authorList>
    </citation>
    <scope>NUCLEOTIDE SEQUENCE [LARGE SCALE GENOMIC DNA]</scope>
    <source>
        <strain evidence="3">CGMCC 4.1641</strain>
    </source>
</reference>
<dbReference type="PANTHER" id="PTHR34796">
    <property type="entry name" value="EXPRESSED PROTEIN"/>
    <property type="match status" value="1"/>
</dbReference>
<dbReference type="InterPro" id="IPR023203">
    <property type="entry name" value="TTHA0068_sf"/>
</dbReference>
<evidence type="ECO:0000313" key="2">
    <source>
        <dbReference type="EMBL" id="MFC4304780.1"/>
    </source>
</evidence>
<proteinExistence type="predicted"/>
<dbReference type="Proteomes" id="UP001595755">
    <property type="component" value="Unassembled WGS sequence"/>
</dbReference>
<dbReference type="Gene3D" id="1.10.3450.10">
    <property type="entry name" value="TTHA0068-like"/>
    <property type="match status" value="1"/>
</dbReference>
<dbReference type="InterPro" id="IPR005500">
    <property type="entry name" value="DUF309"/>
</dbReference>
<evidence type="ECO:0000313" key="3">
    <source>
        <dbReference type="Proteomes" id="UP001595755"/>
    </source>
</evidence>
<protein>
    <submittedName>
        <fullName evidence="2">DUF309 domain-containing protein</fullName>
    </submittedName>
</protein>
<sequence length="206" mass="23598">MLEEERIHGTGKGMKETMTSSDYPEAYIAYLAEYYGSRDYFECHEIMEEYWKEGESSEYESCWLVLIRVAVAQYHARRGNWKGAIKLMDKAARETEAAPGLFKRLGVDGAALGRRLRSAVQEWSGPAPAYRDLELPIVDEALTVRAKEHCRKLGYEWSIPGLKAGDDIIHRHLTRDRQEVVSARAESAKRKSLSRESSLPERRSRT</sequence>
<accession>A0ABV8SBU2</accession>
<dbReference type="PANTHER" id="PTHR34796:SF1">
    <property type="entry name" value="EXPRESSED PROTEIN"/>
    <property type="match status" value="1"/>
</dbReference>
<name>A0ABV8SBU2_9BACL</name>
<dbReference type="EMBL" id="JBHSED010000032">
    <property type="protein sequence ID" value="MFC4304780.1"/>
    <property type="molecule type" value="Genomic_DNA"/>
</dbReference>
<dbReference type="SUPFAM" id="SSF140663">
    <property type="entry name" value="TTHA0068-like"/>
    <property type="match status" value="1"/>
</dbReference>
<feature type="region of interest" description="Disordered" evidence="1">
    <location>
        <begin position="180"/>
        <end position="206"/>
    </location>
</feature>
<gene>
    <name evidence="2" type="ORF">ACFO1S_15215</name>
</gene>
<comment type="caution">
    <text evidence="2">The sequence shown here is derived from an EMBL/GenBank/DDBJ whole genome shotgun (WGS) entry which is preliminary data.</text>
</comment>